<dbReference type="EMBL" id="KY322437">
    <property type="protein sequence ID" value="AUF82235.1"/>
    <property type="molecule type" value="Genomic_DNA"/>
</dbReference>
<reference evidence="1" key="1">
    <citation type="journal article" date="2018" name="Virology">
        <title>A giant virus infecting green algae encodes key fermentation genes.</title>
        <authorList>
            <person name="Schvarcz C.R."/>
            <person name="Steward G.F."/>
        </authorList>
    </citation>
    <scope>NUCLEOTIDE SEQUENCE [LARGE SCALE GENOMIC DNA]</scope>
</reference>
<evidence type="ECO:0000313" key="1">
    <source>
        <dbReference type="EMBL" id="AUF82235.1"/>
    </source>
</evidence>
<sequence length="183" mass="21863">MALTDEEKDLHITEKNIIQLRQSPLWNYAIESYQNYFHAYRWNPAIMAARETASKYYDMYAPYFDFENWSAVYPEGPSPLDNDAIAYFQMIALESESSYDDNANETIEIFTRRRFFFDIIDYKTDQYIFYAVMNRLQKRAASIIRLFFINKVILPKKMRAFRRAVDKTLPNDIMSNIESFLVQ</sequence>
<evidence type="ECO:0000313" key="2">
    <source>
        <dbReference type="Proteomes" id="UP000244773"/>
    </source>
</evidence>
<proteinExistence type="predicted"/>
<dbReference type="Proteomes" id="UP000244773">
    <property type="component" value="Segment"/>
</dbReference>
<organism evidence="1">
    <name type="scientific">Tetraselmis virus 1</name>
    <dbReference type="NCBI Taxonomy" id="2060617"/>
    <lineage>
        <taxon>Viruses</taxon>
        <taxon>Varidnaviria</taxon>
        <taxon>Bamfordvirae</taxon>
        <taxon>Nucleocytoviricota</taxon>
        <taxon>Megaviricetes</taxon>
        <taxon>Imitervirales</taxon>
        <taxon>Allomimiviridae</taxon>
        <taxon>Oceanusvirus</taxon>
        <taxon>Oceanusvirus kaneohense</taxon>
    </lineage>
</organism>
<keyword evidence="2" id="KW-1185">Reference proteome</keyword>
<name>A0A2P0VMV0_9VIRU</name>
<accession>A0A2P0VMV0</accession>
<protein>
    <submittedName>
        <fullName evidence="1">Uncharacterized protein</fullName>
    </submittedName>
</protein>
<gene>
    <name evidence="1" type="ORF">TetV_143</name>
</gene>